<keyword evidence="1" id="KW-1133">Transmembrane helix</keyword>
<feature type="transmembrane region" description="Helical" evidence="1">
    <location>
        <begin position="122"/>
        <end position="142"/>
    </location>
</feature>
<organism evidence="2 3">
    <name type="scientific">Kluyvera georgiana ATCC 51603</name>
    <dbReference type="NCBI Taxonomy" id="1354264"/>
    <lineage>
        <taxon>Bacteria</taxon>
        <taxon>Pseudomonadati</taxon>
        <taxon>Pseudomonadota</taxon>
        <taxon>Gammaproteobacteria</taxon>
        <taxon>Enterobacterales</taxon>
        <taxon>Enterobacteriaceae</taxon>
        <taxon>Kluyvera</taxon>
    </lineage>
</organism>
<feature type="transmembrane region" description="Helical" evidence="1">
    <location>
        <begin position="95"/>
        <end position="115"/>
    </location>
</feature>
<accession>A0A1B7K1X4</accession>
<evidence type="ECO:0000256" key="1">
    <source>
        <dbReference type="SAM" id="Phobius"/>
    </source>
</evidence>
<gene>
    <name evidence="2" type="ORF">M989_01751</name>
</gene>
<evidence type="ECO:0000313" key="2">
    <source>
        <dbReference type="EMBL" id="OAT54139.1"/>
    </source>
</evidence>
<protein>
    <submittedName>
        <fullName evidence="2">Uncharacterized protein</fullName>
    </submittedName>
</protein>
<dbReference type="AlphaFoldDB" id="A0A1B7K1X4"/>
<dbReference type="Proteomes" id="UP000078386">
    <property type="component" value="Unassembled WGS sequence"/>
</dbReference>
<dbReference type="EMBL" id="LXEU01000039">
    <property type="protein sequence ID" value="OAT54139.1"/>
    <property type="molecule type" value="Genomic_DNA"/>
</dbReference>
<feature type="transmembrane region" description="Helical" evidence="1">
    <location>
        <begin position="148"/>
        <end position="167"/>
    </location>
</feature>
<dbReference type="PATRIC" id="fig|1354264.4.peg.1824"/>
<reference evidence="2 3" key="1">
    <citation type="submission" date="2016-04" db="EMBL/GenBank/DDBJ databases">
        <title>ATOL: Assembling a taxonomically balanced genome-scale reconstruction of the evolutionary history of the Enterobacteriaceae.</title>
        <authorList>
            <person name="Plunkett G.III."/>
            <person name="Neeno-Eckwall E.C."/>
            <person name="Glasner J.D."/>
            <person name="Perna N.T."/>
        </authorList>
    </citation>
    <scope>NUCLEOTIDE SEQUENCE [LARGE SCALE GENOMIC DNA]</scope>
    <source>
        <strain evidence="2 3">ATCC 51603</strain>
    </source>
</reference>
<keyword evidence="3" id="KW-1185">Reference proteome</keyword>
<evidence type="ECO:0000313" key="3">
    <source>
        <dbReference type="Proteomes" id="UP000078386"/>
    </source>
</evidence>
<sequence>MSTEIHNVTLPSEESAVRAIALGCGTAAAGLLLRMATMVGVGISMILLAALAVSIGLGGILARQRGIARHGFLLAAAGWLLVLLTILNGHIGNVLLPGILIGGVGLGLAHGRYLVEKRMGTTISCVAAVTAVLLIQACAAPGLMGYVFAFALPIDLALLGALLVRIAEQERR</sequence>
<dbReference type="RefSeq" id="WP_064544404.1">
    <property type="nucleotide sequence ID" value="NZ_LXEU01000039.1"/>
</dbReference>
<feature type="transmembrane region" description="Helical" evidence="1">
    <location>
        <begin position="38"/>
        <end position="60"/>
    </location>
</feature>
<keyword evidence="1" id="KW-0472">Membrane</keyword>
<name>A0A1B7K1X4_9ENTR</name>
<proteinExistence type="predicted"/>
<keyword evidence="1" id="KW-0812">Transmembrane</keyword>
<comment type="caution">
    <text evidence="2">The sequence shown here is derived from an EMBL/GenBank/DDBJ whole genome shotgun (WGS) entry which is preliminary data.</text>
</comment>
<feature type="transmembrane region" description="Helical" evidence="1">
    <location>
        <begin position="72"/>
        <end position="89"/>
    </location>
</feature>